<proteinExistence type="predicted"/>
<keyword evidence="2" id="KW-1185">Reference proteome</keyword>
<dbReference type="Proteomes" id="UP000006394">
    <property type="component" value="Chromosome"/>
</dbReference>
<accession>A6H0J6</accession>
<dbReference type="KEGG" id="fps:FP1803"/>
<reference evidence="1 2" key="1">
    <citation type="journal article" date="2007" name="Nat. Biotechnol.">
        <title>Complete genome sequence of the fish pathogen Flavobacterium psychrophilum.</title>
        <authorList>
            <person name="Duchaud E."/>
            <person name="Boussaha M."/>
            <person name="Loux V."/>
            <person name="Bernardet J.F."/>
            <person name="Michel C."/>
            <person name="Kerouault B."/>
            <person name="Mondot S."/>
            <person name="Nicolas P."/>
            <person name="Bossy R."/>
            <person name="Caron C."/>
            <person name="Bessieres P."/>
            <person name="Gibrat J.F."/>
            <person name="Claverol S."/>
            <person name="Dumetz F."/>
            <person name="Le Henaff M."/>
            <person name="Benmansour A."/>
        </authorList>
    </citation>
    <scope>NUCLEOTIDE SEQUENCE [LARGE SCALE GENOMIC DNA]</scope>
    <source>
        <strain evidence="2">ATCC 49511 / DSM 21280 / CIP 103535 / JIP02/86</strain>
    </source>
</reference>
<protein>
    <submittedName>
        <fullName evidence="1">Uncharacterized protein</fullName>
    </submittedName>
</protein>
<dbReference type="EMBL" id="AM398681">
    <property type="protein sequence ID" value="CAL43869.1"/>
    <property type="molecule type" value="Genomic_DNA"/>
</dbReference>
<evidence type="ECO:0000313" key="2">
    <source>
        <dbReference type="Proteomes" id="UP000006394"/>
    </source>
</evidence>
<dbReference type="HOGENOM" id="CLU_3396636_0_0_10"/>
<gene>
    <name evidence="1" type="ordered locus">FP1803</name>
</gene>
<dbReference type="AlphaFoldDB" id="A6H0J6"/>
<sequence length="31" mass="3732">MDGIASNYIIKKMKLQSEDYIKKLQKKFLKK</sequence>
<name>A6H0J6_FLAPJ</name>
<dbReference type="EnsemblBacteria" id="CAL43869">
    <property type="protein sequence ID" value="CAL43869"/>
    <property type="gene ID" value="FP1803"/>
</dbReference>
<evidence type="ECO:0000313" key="1">
    <source>
        <dbReference type="EMBL" id="CAL43869.1"/>
    </source>
</evidence>
<organism evidence="1 2">
    <name type="scientific">Flavobacterium psychrophilum (strain ATCC 49511 / DSM 21280 / CIP 103535 / JIP02/86)</name>
    <dbReference type="NCBI Taxonomy" id="402612"/>
    <lineage>
        <taxon>Bacteria</taxon>
        <taxon>Pseudomonadati</taxon>
        <taxon>Bacteroidota</taxon>
        <taxon>Flavobacteriia</taxon>
        <taxon>Flavobacteriales</taxon>
        <taxon>Flavobacteriaceae</taxon>
        <taxon>Flavobacterium</taxon>
    </lineage>
</organism>
<dbReference type="STRING" id="402612.FP1803"/>